<keyword evidence="10 19" id="KW-1133">Transmembrane helix</keyword>
<evidence type="ECO:0000256" key="5">
    <source>
        <dbReference type="ARBA" id="ARBA00022679"/>
    </source>
</evidence>
<feature type="transmembrane region" description="Helical" evidence="19">
    <location>
        <begin position="132"/>
        <end position="149"/>
    </location>
</feature>
<evidence type="ECO:0000256" key="13">
    <source>
        <dbReference type="ARBA" id="ARBA00023209"/>
    </source>
</evidence>
<feature type="binding site" evidence="17">
    <location>
        <begin position="90"/>
        <end position="91"/>
    </location>
    <ligand>
        <name>ATP</name>
        <dbReference type="ChEBI" id="CHEBI:30616"/>
    </ligand>
</feature>
<evidence type="ECO:0000256" key="9">
    <source>
        <dbReference type="ARBA" id="ARBA00022840"/>
    </source>
</evidence>
<dbReference type="InterPro" id="IPR000829">
    <property type="entry name" value="DAGK"/>
</dbReference>
<proteinExistence type="inferred from homology"/>
<name>A0A1M6MQ76_MALRU</name>
<evidence type="ECO:0000259" key="20">
    <source>
        <dbReference type="SMART" id="SM00014"/>
    </source>
</evidence>
<evidence type="ECO:0000256" key="17">
    <source>
        <dbReference type="PIRSR" id="PIRSR600829-3"/>
    </source>
</evidence>
<feature type="transmembrane region" description="Helical" evidence="19">
    <location>
        <begin position="92"/>
        <end position="112"/>
    </location>
</feature>
<evidence type="ECO:0000256" key="2">
    <source>
        <dbReference type="ARBA" id="ARBA00005967"/>
    </source>
</evidence>
<evidence type="ECO:0000313" key="22">
    <source>
        <dbReference type="Proteomes" id="UP000184171"/>
    </source>
</evidence>
<dbReference type="EMBL" id="FQZT01000020">
    <property type="protein sequence ID" value="SHJ85584.1"/>
    <property type="molecule type" value="Genomic_DNA"/>
</dbReference>
<evidence type="ECO:0000256" key="16">
    <source>
        <dbReference type="PIRSR" id="PIRSR600829-2"/>
    </source>
</evidence>
<evidence type="ECO:0000256" key="6">
    <source>
        <dbReference type="ARBA" id="ARBA00022692"/>
    </source>
</evidence>
<evidence type="ECO:0000256" key="8">
    <source>
        <dbReference type="ARBA" id="ARBA00022777"/>
    </source>
</evidence>
<gene>
    <name evidence="21" type="ORF">SAMN02745165_03359</name>
</gene>
<keyword evidence="11" id="KW-0443">Lipid metabolism</keyword>
<feature type="transmembrane region" description="Helical" evidence="19">
    <location>
        <begin position="52"/>
        <end position="71"/>
    </location>
</feature>
<dbReference type="CDD" id="cd14266">
    <property type="entry name" value="UDPK_IM_PAP2_like"/>
    <property type="match status" value="1"/>
</dbReference>
<protein>
    <submittedName>
        <fullName evidence="21">Diacylglycerol kinase (ATP)</fullName>
    </submittedName>
</protein>
<dbReference type="SUPFAM" id="SSF48317">
    <property type="entry name" value="Acid phosphatase/Vanadium-dependent haloperoxidase"/>
    <property type="match status" value="1"/>
</dbReference>
<evidence type="ECO:0000256" key="11">
    <source>
        <dbReference type="ARBA" id="ARBA00023098"/>
    </source>
</evidence>
<dbReference type="SMART" id="SM00014">
    <property type="entry name" value="acidPPc"/>
    <property type="match status" value="1"/>
</dbReference>
<evidence type="ECO:0000256" key="7">
    <source>
        <dbReference type="ARBA" id="ARBA00022741"/>
    </source>
</evidence>
<feature type="domain" description="Phosphatidic acid phosphatase type 2/haloperoxidase" evidence="20">
    <location>
        <begin position="133"/>
        <end position="228"/>
    </location>
</feature>
<sequence length="232" mass="25141">MKPKNWIESLNCAIEGILWAVKSERHMRYHFVAALVVLFLALFYRVTALEFFLLVLAAVLVIFAELINTAIEKLVDLVTDEYHELAKLAKDIAAGAVLVTSVGAATLGYLILSGHIFPLFDSQPTLINEPHGTLPIGALLMVVILVVLLKARYNHGSPLHGGMPSGHAAISFSIAVSVMLSGAGLLISLLVLLLAVLVSRSRMSMNIHSAREVWLGAALGVIVTLLVFFFFN</sequence>
<dbReference type="Gene3D" id="1.20.144.10">
    <property type="entry name" value="Phosphatidic acid phosphatase type 2/haloperoxidase"/>
    <property type="match status" value="1"/>
</dbReference>
<evidence type="ECO:0000256" key="14">
    <source>
        <dbReference type="ARBA" id="ARBA00023264"/>
    </source>
</evidence>
<keyword evidence="3" id="KW-1003">Cell membrane</keyword>
<evidence type="ECO:0000256" key="10">
    <source>
        <dbReference type="ARBA" id="ARBA00022989"/>
    </source>
</evidence>
<evidence type="ECO:0000256" key="19">
    <source>
        <dbReference type="SAM" id="Phobius"/>
    </source>
</evidence>
<keyword evidence="4" id="KW-0444">Lipid biosynthesis</keyword>
<feature type="binding site" evidence="17">
    <location>
        <position position="72"/>
    </location>
    <ligand>
        <name>ATP</name>
        <dbReference type="ChEBI" id="CHEBI:30616"/>
    </ligand>
</feature>
<evidence type="ECO:0000256" key="12">
    <source>
        <dbReference type="ARBA" id="ARBA00023136"/>
    </source>
</evidence>
<feature type="transmembrane region" description="Helical" evidence="19">
    <location>
        <begin position="170"/>
        <end position="198"/>
    </location>
</feature>
<keyword evidence="7 17" id="KW-0547">Nucleotide-binding</keyword>
<feature type="binding site" evidence="17">
    <location>
        <begin position="81"/>
        <end position="83"/>
    </location>
    <ligand>
        <name>ATP</name>
        <dbReference type="ChEBI" id="CHEBI:30616"/>
    </ligand>
</feature>
<dbReference type="PROSITE" id="PS01069">
    <property type="entry name" value="DAGK_PROKAR"/>
    <property type="match status" value="1"/>
</dbReference>
<keyword evidence="8 21" id="KW-0418">Kinase</keyword>
<keyword evidence="18" id="KW-0479">Metal-binding</keyword>
<dbReference type="PANTHER" id="PTHR34299">
    <property type="entry name" value="DIACYLGLYCEROL KINASE"/>
    <property type="match status" value="1"/>
</dbReference>
<keyword evidence="5" id="KW-0808">Transferase</keyword>
<keyword evidence="6 19" id="KW-0812">Transmembrane</keyword>
<feature type="transmembrane region" description="Helical" evidence="19">
    <location>
        <begin position="213"/>
        <end position="231"/>
    </location>
</feature>
<organism evidence="21 22">
    <name type="scientific">Malonomonas rubra DSM 5091</name>
    <dbReference type="NCBI Taxonomy" id="1122189"/>
    <lineage>
        <taxon>Bacteria</taxon>
        <taxon>Pseudomonadati</taxon>
        <taxon>Thermodesulfobacteriota</taxon>
        <taxon>Desulfuromonadia</taxon>
        <taxon>Desulfuromonadales</taxon>
        <taxon>Geopsychrobacteraceae</taxon>
        <taxon>Malonomonas</taxon>
    </lineage>
</organism>
<comment type="subcellular location">
    <subcellularLocation>
        <location evidence="1">Cell membrane</location>
        <topology evidence="1">Multi-pass membrane protein</topology>
    </subcellularLocation>
</comment>
<dbReference type="AlphaFoldDB" id="A0A1M6MQ76"/>
<dbReference type="GO" id="GO:0005524">
    <property type="term" value="F:ATP binding"/>
    <property type="evidence" value="ECO:0007669"/>
    <property type="project" value="UniProtKB-KW"/>
</dbReference>
<keyword evidence="13" id="KW-0594">Phospholipid biosynthesis</keyword>
<feature type="active site" description="Proton acceptor" evidence="15">
    <location>
        <position position="65"/>
    </location>
</feature>
<feature type="binding site" evidence="16">
    <location>
        <position position="65"/>
    </location>
    <ligand>
        <name>substrate</name>
    </ligand>
</feature>
<evidence type="ECO:0000256" key="15">
    <source>
        <dbReference type="PIRSR" id="PIRSR600829-1"/>
    </source>
</evidence>
<dbReference type="InterPro" id="IPR000326">
    <property type="entry name" value="PAP2/HPO"/>
</dbReference>
<dbReference type="Pfam" id="PF01569">
    <property type="entry name" value="PAP2"/>
    <property type="match status" value="1"/>
</dbReference>
<dbReference type="Pfam" id="PF01219">
    <property type="entry name" value="DAGK_prokar"/>
    <property type="match status" value="1"/>
</dbReference>
<feature type="binding site" evidence="17">
    <location>
        <position position="24"/>
    </location>
    <ligand>
        <name>ATP</name>
        <dbReference type="ChEBI" id="CHEBI:30616"/>
    </ligand>
</feature>
<evidence type="ECO:0000313" key="21">
    <source>
        <dbReference type="EMBL" id="SHJ85584.1"/>
    </source>
</evidence>
<feature type="transmembrane region" description="Helical" evidence="19">
    <location>
        <begin position="29"/>
        <end position="46"/>
    </location>
</feature>
<evidence type="ECO:0000256" key="3">
    <source>
        <dbReference type="ARBA" id="ARBA00022475"/>
    </source>
</evidence>
<feature type="binding site" evidence="18">
    <location>
        <position position="24"/>
    </location>
    <ligand>
        <name>a divalent metal cation</name>
        <dbReference type="ChEBI" id="CHEBI:60240"/>
    </ligand>
</feature>
<reference evidence="21 22" key="1">
    <citation type="submission" date="2016-11" db="EMBL/GenBank/DDBJ databases">
        <authorList>
            <person name="Jaros S."/>
            <person name="Januszkiewicz K."/>
            <person name="Wedrychowicz H."/>
        </authorList>
    </citation>
    <scope>NUCLEOTIDE SEQUENCE [LARGE SCALE GENOMIC DNA]</scope>
    <source>
        <strain evidence="21 22">DSM 5091</strain>
    </source>
</reference>
<feature type="binding site" evidence="18">
    <location>
        <position position="72"/>
    </location>
    <ligand>
        <name>a divalent metal cation</name>
        <dbReference type="ChEBI" id="CHEBI:60240"/>
    </ligand>
</feature>
<dbReference type="InterPro" id="IPR036938">
    <property type="entry name" value="PAP2/HPO_sf"/>
</dbReference>
<dbReference type="GO" id="GO:0016301">
    <property type="term" value="F:kinase activity"/>
    <property type="evidence" value="ECO:0007669"/>
    <property type="project" value="UniProtKB-KW"/>
</dbReference>
<dbReference type="Gene3D" id="1.10.287.3610">
    <property type="match status" value="1"/>
</dbReference>
<evidence type="ECO:0000256" key="1">
    <source>
        <dbReference type="ARBA" id="ARBA00004651"/>
    </source>
</evidence>
<dbReference type="InterPro" id="IPR036945">
    <property type="entry name" value="DAGK_sf"/>
</dbReference>
<dbReference type="GO" id="GO:0008654">
    <property type="term" value="P:phospholipid biosynthetic process"/>
    <property type="evidence" value="ECO:0007669"/>
    <property type="project" value="UniProtKB-KW"/>
</dbReference>
<keyword evidence="14" id="KW-1208">Phospholipid metabolism</keyword>
<accession>A0A1M6MQ76</accession>
<dbReference type="STRING" id="1122189.SAMN02745165_03359"/>
<dbReference type="PANTHER" id="PTHR34299:SF1">
    <property type="entry name" value="DIACYLGLYCEROL KINASE"/>
    <property type="match status" value="1"/>
</dbReference>
<comment type="cofactor">
    <cofactor evidence="18">
        <name>Mg(2+)</name>
        <dbReference type="ChEBI" id="CHEBI:18420"/>
    </cofactor>
    <text evidence="18">Mn(2+), Zn(2+), Cd(2+) and Co(2+) support activity to lesser extents.</text>
</comment>
<dbReference type="GO" id="GO:0046872">
    <property type="term" value="F:metal ion binding"/>
    <property type="evidence" value="ECO:0007669"/>
    <property type="project" value="UniProtKB-KW"/>
</dbReference>
<keyword evidence="12 19" id="KW-0472">Membrane</keyword>
<dbReference type="GO" id="GO:0005886">
    <property type="term" value="C:plasma membrane"/>
    <property type="evidence" value="ECO:0007669"/>
    <property type="project" value="UniProtKB-SubCell"/>
</dbReference>
<keyword evidence="9 17" id="KW-0067">ATP-binding</keyword>
<evidence type="ECO:0000256" key="4">
    <source>
        <dbReference type="ARBA" id="ARBA00022516"/>
    </source>
</evidence>
<keyword evidence="22" id="KW-1185">Reference proteome</keyword>
<evidence type="ECO:0000256" key="18">
    <source>
        <dbReference type="PIRSR" id="PIRSR600829-4"/>
    </source>
</evidence>
<dbReference type="Proteomes" id="UP000184171">
    <property type="component" value="Unassembled WGS sequence"/>
</dbReference>
<dbReference type="RefSeq" id="WP_072909889.1">
    <property type="nucleotide sequence ID" value="NZ_FQZT01000020.1"/>
</dbReference>
<comment type="similarity">
    <text evidence="2">Belongs to the bacterial diacylglycerol kinase family.</text>
</comment>
<dbReference type="OrthoDB" id="5460798at2"/>
<keyword evidence="18" id="KW-0460">Magnesium</keyword>